<reference evidence="2" key="1">
    <citation type="submission" date="2020-03" db="EMBL/GenBank/DDBJ databases">
        <title>The deep terrestrial virosphere.</title>
        <authorList>
            <person name="Holmfeldt K."/>
            <person name="Nilsson E."/>
            <person name="Simone D."/>
            <person name="Lopez-Fernandez M."/>
            <person name="Wu X."/>
            <person name="de Brujin I."/>
            <person name="Lundin D."/>
            <person name="Andersson A."/>
            <person name="Bertilsson S."/>
            <person name="Dopson M."/>
        </authorList>
    </citation>
    <scope>NUCLEOTIDE SEQUENCE</scope>
    <source>
        <strain evidence="2">MM415A01018</strain>
        <strain evidence="1">MM415B00605</strain>
    </source>
</reference>
<organism evidence="2">
    <name type="scientific">viral metagenome</name>
    <dbReference type="NCBI Taxonomy" id="1070528"/>
    <lineage>
        <taxon>unclassified sequences</taxon>
        <taxon>metagenomes</taxon>
        <taxon>organismal metagenomes</taxon>
    </lineage>
</organism>
<dbReference type="AlphaFoldDB" id="A0A6M3KAX7"/>
<dbReference type="EMBL" id="MT142351">
    <property type="protein sequence ID" value="QJA78748.1"/>
    <property type="molecule type" value="Genomic_DNA"/>
</dbReference>
<accession>A0A6M3KAX7</accession>
<protein>
    <submittedName>
        <fullName evidence="2">Uncharacterized protein</fullName>
    </submittedName>
</protein>
<proteinExistence type="predicted"/>
<gene>
    <name evidence="2" type="ORF">MM415A01018_0024</name>
    <name evidence="1" type="ORF">MM415B00605_0026</name>
</gene>
<dbReference type="EMBL" id="MT141501">
    <property type="protein sequence ID" value="QJA63617.1"/>
    <property type="molecule type" value="Genomic_DNA"/>
</dbReference>
<evidence type="ECO:0000313" key="2">
    <source>
        <dbReference type="EMBL" id="QJA78748.1"/>
    </source>
</evidence>
<name>A0A6M3KAX7_9ZZZZ</name>
<evidence type="ECO:0000313" key="1">
    <source>
        <dbReference type="EMBL" id="QJA63617.1"/>
    </source>
</evidence>
<sequence>MSLSTHLNKTLTLKRRTQSLSGGLATKTYATAAEVKGRIYQLSGERQFESGVPVDVNAYILDTISSEPKVGDIVVDGEYRYEIANRYAVQTRKKVHHYKYSIKLTKAGV</sequence>